<evidence type="ECO:0000313" key="2">
    <source>
        <dbReference type="Proteomes" id="UP000410492"/>
    </source>
</evidence>
<evidence type="ECO:0000313" key="1">
    <source>
        <dbReference type="EMBL" id="VEN62806.1"/>
    </source>
</evidence>
<dbReference type="AlphaFoldDB" id="A0A653DRE1"/>
<dbReference type="OrthoDB" id="8055321at2759"/>
<evidence type="ECO:0008006" key="3">
    <source>
        <dbReference type="Google" id="ProtNLM"/>
    </source>
</evidence>
<protein>
    <recommendedName>
        <fullName evidence="3">DDE Tnp4 domain-containing protein</fullName>
    </recommendedName>
</protein>
<gene>
    <name evidence="1" type="ORF">CALMAC_LOCUS19818</name>
</gene>
<reference evidence="1 2" key="1">
    <citation type="submission" date="2019-01" db="EMBL/GenBank/DDBJ databases">
        <authorList>
            <person name="Sayadi A."/>
        </authorList>
    </citation>
    <scope>NUCLEOTIDE SEQUENCE [LARGE SCALE GENOMIC DNA]</scope>
</reference>
<accession>A0A653DRE1</accession>
<dbReference type="Proteomes" id="UP000410492">
    <property type="component" value="Unassembled WGS sequence"/>
</dbReference>
<proteinExistence type="predicted"/>
<dbReference type="EMBL" id="CAACVG010014162">
    <property type="protein sequence ID" value="VEN62806.1"/>
    <property type="molecule type" value="Genomic_DNA"/>
</dbReference>
<name>A0A653DRE1_CALMS</name>
<keyword evidence="2" id="KW-1185">Reference proteome</keyword>
<sequence>MPVTKLILHHIINTITKFLGNLSPSYIVWPSVEEGRSIASQFEELGFPGTIGIIDSTYIKLDWSSEDPDSYLNRKKFYSIQA</sequence>
<organism evidence="1 2">
    <name type="scientific">Callosobruchus maculatus</name>
    <name type="common">Southern cowpea weevil</name>
    <name type="synonym">Pulse bruchid</name>
    <dbReference type="NCBI Taxonomy" id="64391"/>
    <lineage>
        <taxon>Eukaryota</taxon>
        <taxon>Metazoa</taxon>
        <taxon>Ecdysozoa</taxon>
        <taxon>Arthropoda</taxon>
        <taxon>Hexapoda</taxon>
        <taxon>Insecta</taxon>
        <taxon>Pterygota</taxon>
        <taxon>Neoptera</taxon>
        <taxon>Endopterygota</taxon>
        <taxon>Coleoptera</taxon>
        <taxon>Polyphaga</taxon>
        <taxon>Cucujiformia</taxon>
        <taxon>Chrysomeloidea</taxon>
        <taxon>Chrysomelidae</taxon>
        <taxon>Bruchinae</taxon>
        <taxon>Bruchini</taxon>
        <taxon>Callosobruchus</taxon>
    </lineage>
</organism>